<sequence length="721" mass="79467">MTAPTTTRARAIAGASEANVLGVAATVARAYTEERSLCVAFACAVSGVAAYAGRQAAREEVKMYFRLVREATRAPRRDGAVRGERGESEATVGTSRSVRETSSAKGGAVVRRGRGAAAVDATFARRLRFLLGIVVPSWRSEEAFLLVTQSFALVSRSFISLRIAEKGGDGMRCVMERDWRGAQVVLADFFVSGVAAAVVNSALKYLTNSITTCFRERLTLYVHDAYLSHRAYYKAAVLRHGDLDNADQRVAEDLHQFCSTMSDLYARTFKPLLDVILSTKRMSETMGYSGLFILYTYFGLSGAMVRAFSPPFGEYIAQTQKREGEFRRDHARLIQHAEEVAFLDGSAREKQILNNSLHELTTWSHFYYYAQFKQGIVDQYALKYFASMIGWPVLAVPFFYSNLTPSEIAARYKENDTLIKSASGSIGDLMLVYKKLQRLAGFTARVTELIESVESLSTEPSTVHVTGDDDGMHFDRVTVHAPDGRLLVKDLTLHIKPGESVFITGANGAGKTSIFRVLAGLWQASSGNITRPVQGLATTVDGEAAIFYVPQRPYLVSGTLRDQIMYPLPGNAACDDDVFECLQLANLVKLVDASPDGLSRSEHDWANVLSGGEKQRIGLARLYFHRPTFAILDEATSAINPDEEGLLYAHIETLGITAFSIAHRLELKRFHALHLHLAADGTGKWSLKDLRRMSFMGNLESIKSLRRSIDAGALNESTMSN</sequence>
<dbReference type="GO" id="GO:0015910">
    <property type="term" value="P:long-chain fatty acid import into peroxisome"/>
    <property type="evidence" value="ECO:0007669"/>
    <property type="project" value="TreeGrafter"/>
</dbReference>
<evidence type="ECO:0000256" key="2">
    <source>
        <dbReference type="ARBA" id="ARBA00022448"/>
    </source>
</evidence>
<dbReference type="PROSITE" id="PS00211">
    <property type="entry name" value="ABC_TRANSPORTER_1"/>
    <property type="match status" value="1"/>
</dbReference>
<evidence type="ECO:0000259" key="10">
    <source>
        <dbReference type="PROSITE" id="PS50893"/>
    </source>
</evidence>
<keyword evidence="5 11" id="KW-0067">ATP-binding</keyword>
<organism evidence="11">
    <name type="scientific">Ostreococcus tauri</name>
    <name type="common">Marine green alga</name>
    <dbReference type="NCBI Taxonomy" id="70448"/>
    <lineage>
        <taxon>Eukaryota</taxon>
        <taxon>Viridiplantae</taxon>
        <taxon>Chlorophyta</taxon>
        <taxon>Mamiellophyceae</taxon>
        <taxon>Mamiellales</taxon>
        <taxon>Bathycoccaceae</taxon>
        <taxon>Ostreococcus</taxon>
    </lineage>
</organism>
<keyword evidence="4" id="KW-0547">Nucleotide-binding</keyword>
<dbReference type="SUPFAM" id="SSF90123">
    <property type="entry name" value="ABC transporter transmembrane region"/>
    <property type="match status" value="1"/>
</dbReference>
<evidence type="ECO:0000256" key="9">
    <source>
        <dbReference type="SAM" id="Phobius"/>
    </source>
</evidence>
<protein>
    <submittedName>
        <fullName evidence="11">ATP-binding cassette, sub-family D</fullName>
    </submittedName>
</protein>
<accession>A0A1Y5HY96</accession>
<feature type="domain" description="ABC transporter" evidence="10">
    <location>
        <begin position="472"/>
        <end position="705"/>
    </location>
</feature>
<dbReference type="GO" id="GO:0005524">
    <property type="term" value="F:ATP binding"/>
    <property type="evidence" value="ECO:0007669"/>
    <property type="project" value="UniProtKB-KW"/>
</dbReference>
<dbReference type="GO" id="GO:0016887">
    <property type="term" value="F:ATP hydrolysis activity"/>
    <property type="evidence" value="ECO:0007669"/>
    <property type="project" value="InterPro"/>
</dbReference>
<feature type="transmembrane region" description="Helical" evidence="9">
    <location>
        <begin position="286"/>
        <end position="305"/>
    </location>
</feature>
<dbReference type="GO" id="GO:0140359">
    <property type="term" value="F:ABC-type transporter activity"/>
    <property type="evidence" value="ECO:0007669"/>
    <property type="project" value="InterPro"/>
</dbReference>
<dbReference type="Pfam" id="PF06472">
    <property type="entry name" value="ABC_membrane_2"/>
    <property type="match status" value="1"/>
</dbReference>
<dbReference type="GO" id="GO:0042760">
    <property type="term" value="P:very long-chain fatty acid catabolic process"/>
    <property type="evidence" value="ECO:0007669"/>
    <property type="project" value="TreeGrafter"/>
</dbReference>
<evidence type="ECO:0000256" key="3">
    <source>
        <dbReference type="ARBA" id="ARBA00022692"/>
    </source>
</evidence>
<dbReference type="InterPro" id="IPR003593">
    <property type="entry name" value="AAA+_ATPase"/>
</dbReference>
<keyword evidence="7 9" id="KW-0472">Membrane</keyword>
<dbReference type="GO" id="GO:0006635">
    <property type="term" value="P:fatty acid beta-oxidation"/>
    <property type="evidence" value="ECO:0007669"/>
    <property type="project" value="TreeGrafter"/>
</dbReference>
<evidence type="ECO:0000256" key="5">
    <source>
        <dbReference type="ARBA" id="ARBA00022840"/>
    </source>
</evidence>
<dbReference type="PROSITE" id="PS50893">
    <property type="entry name" value="ABC_TRANSPORTER_2"/>
    <property type="match status" value="1"/>
</dbReference>
<dbReference type="InterPro" id="IPR027417">
    <property type="entry name" value="P-loop_NTPase"/>
</dbReference>
<proteinExistence type="inferred from homology"/>
<reference evidence="11" key="1">
    <citation type="submission" date="2017-04" db="EMBL/GenBank/DDBJ databases">
        <title>Population genomics of picophytoplankton unveils novel chromosome hypervariability.</title>
        <authorList>
            <consortium name="DOE Joint Genome Institute"/>
            <person name="Blanc-Mathieu R."/>
            <person name="Krasovec M."/>
            <person name="Hebrard M."/>
            <person name="Yau S."/>
            <person name="Desgranges E."/>
            <person name="Martin J."/>
            <person name="Schackwitz W."/>
            <person name="Kuo A."/>
            <person name="Salin G."/>
            <person name="Donnadieu C."/>
            <person name="Desdevises Y."/>
            <person name="Sanchez-Ferandin S."/>
            <person name="Moreau H."/>
            <person name="Rivals E."/>
            <person name="Grigoriev I.V."/>
            <person name="Grimsley N."/>
            <person name="Eyre-Walker A."/>
            <person name="Piganeau G."/>
        </authorList>
    </citation>
    <scope>NUCLEOTIDE SEQUENCE [LARGE SCALE GENOMIC DNA]</scope>
    <source>
        <strain evidence="11">RCC 1115</strain>
    </source>
</reference>
<evidence type="ECO:0000313" key="11">
    <source>
        <dbReference type="EMBL" id="OUS42256.1"/>
    </source>
</evidence>
<dbReference type="AlphaFoldDB" id="A0A1Y5HY96"/>
<dbReference type="InterPro" id="IPR011527">
    <property type="entry name" value="ABC1_TM_dom"/>
</dbReference>
<evidence type="ECO:0000256" key="1">
    <source>
        <dbReference type="ARBA" id="ARBA00008575"/>
    </source>
</evidence>
<dbReference type="PANTHER" id="PTHR11384">
    <property type="entry name" value="ATP-BINDING CASSETTE, SUB-FAMILY D MEMBER"/>
    <property type="match status" value="1"/>
</dbReference>
<evidence type="ECO:0000256" key="7">
    <source>
        <dbReference type="ARBA" id="ARBA00023136"/>
    </source>
</evidence>
<dbReference type="InterPro" id="IPR050835">
    <property type="entry name" value="ABC_transporter_sub-D"/>
</dbReference>
<keyword evidence="3 9" id="KW-0812">Transmembrane</keyword>
<dbReference type="PANTHER" id="PTHR11384:SF67">
    <property type="entry name" value="ATP-BINDING CASSETTE SUB-FAMILY D MEMBER 1"/>
    <property type="match status" value="1"/>
</dbReference>
<evidence type="ECO:0000256" key="4">
    <source>
        <dbReference type="ARBA" id="ARBA00022741"/>
    </source>
</evidence>
<dbReference type="Gene3D" id="3.40.50.300">
    <property type="entry name" value="P-loop containing nucleotide triphosphate hydrolases"/>
    <property type="match status" value="1"/>
</dbReference>
<dbReference type="SUPFAM" id="SSF52540">
    <property type="entry name" value="P-loop containing nucleoside triphosphate hydrolases"/>
    <property type="match status" value="1"/>
</dbReference>
<dbReference type="EMBL" id="KZ155839">
    <property type="protein sequence ID" value="OUS42256.1"/>
    <property type="molecule type" value="Genomic_DNA"/>
</dbReference>
<dbReference type="eggNOG" id="KOG0060">
    <property type="taxonomic scope" value="Eukaryota"/>
</dbReference>
<dbReference type="InterPro" id="IPR036640">
    <property type="entry name" value="ABC1_TM_sf"/>
</dbReference>
<dbReference type="GO" id="GO:0005324">
    <property type="term" value="F:long-chain fatty acid transmembrane transporter activity"/>
    <property type="evidence" value="ECO:0007669"/>
    <property type="project" value="TreeGrafter"/>
</dbReference>
<dbReference type="InterPro" id="IPR017871">
    <property type="entry name" value="ABC_transporter-like_CS"/>
</dbReference>
<dbReference type="Proteomes" id="UP000195557">
    <property type="component" value="Unassembled WGS sequence"/>
</dbReference>
<dbReference type="InterPro" id="IPR003439">
    <property type="entry name" value="ABC_transporter-like_ATP-bd"/>
</dbReference>
<gene>
    <name evidence="11" type="ORF">BE221DRAFT_105142</name>
</gene>
<dbReference type="SMART" id="SM00382">
    <property type="entry name" value="AAA"/>
    <property type="match status" value="1"/>
</dbReference>
<comment type="similarity">
    <text evidence="1">Belongs to the ABC transporter superfamily. ABCD family. Peroxisomal fatty acyl CoA transporter (TC 3.A.1.203) subfamily.</text>
</comment>
<dbReference type="Pfam" id="PF00005">
    <property type="entry name" value="ABC_tran"/>
    <property type="match status" value="1"/>
</dbReference>
<feature type="compositionally biased region" description="Polar residues" evidence="8">
    <location>
        <begin position="91"/>
        <end position="104"/>
    </location>
</feature>
<keyword evidence="2" id="KW-0813">Transport</keyword>
<dbReference type="CDD" id="cd03223">
    <property type="entry name" value="ABCD_peroxisomal_ALDP"/>
    <property type="match status" value="1"/>
</dbReference>
<feature type="compositionally biased region" description="Basic and acidic residues" evidence="8">
    <location>
        <begin position="76"/>
        <end position="88"/>
    </location>
</feature>
<evidence type="ECO:0000256" key="6">
    <source>
        <dbReference type="ARBA" id="ARBA00022989"/>
    </source>
</evidence>
<feature type="region of interest" description="Disordered" evidence="8">
    <location>
        <begin position="76"/>
        <end position="106"/>
    </location>
</feature>
<evidence type="ECO:0000256" key="8">
    <source>
        <dbReference type="SAM" id="MobiDB-lite"/>
    </source>
</evidence>
<dbReference type="GO" id="GO:0005778">
    <property type="term" value="C:peroxisomal membrane"/>
    <property type="evidence" value="ECO:0007669"/>
    <property type="project" value="TreeGrafter"/>
</dbReference>
<dbReference type="GO" id="GO:0007031">
    <property type="term" value="P:peroxisome organization"/>
    <property type="evidence" value="ECO:0007669"/>
    <property type="project" value="TreeGrafter"/>
</dbReference>
<name>A0A1Y5HY96_OSTTA</name>
<keyword evidence="6 9" id="KW-1133">Transmembrane helix</keyword>